<gene>
    <name evidence="1" type="ORF">M8744_16270</name>
</gene>
<keyword evidence="2" id="KW-1185">Reference proteome</keyword>
<reference evidence="1" key="1">
    <citation type="submission" date="2022-06" db="EMBL/GenBank/DDBJ databases">
        <title>Lutimaribacter sp. EGI FJ00013, a novel bacterium isolated from a salt lake sediment enrichment.</title>
        <authorList>
            <person name="Gao L."/>
            <person name="Fang B.-Z."/>
            <person name="Li W.-J."/>
        </authorList>
    </citation>
    <scope>NUCLEOTIDE SEQUENCE</scope>
    <source>
        <strain evidence="1">EGI FJ00013</strain>
    </source>
</reference>
<protein>
    <submittedName>
        <fullName evidence="1">Uncharacterized protein</fullName>
    </submittedName>
</protein>
<proteinExistence type="predicted"/>
<comment type="caution">
    <text evidence="1">The sequence shown here is derived from an EMBL/GenBank/DDBJ whole genome shotgun (WGS) entry which is preliminary data.</text>
</comment>
<dbReference type="Proteomes" id="UP001203036">
    <property type="component" value="Unassembled WGS sequence"/>
</dbReference>
<organism evidence="1 2">
    <name type="scientific">Lutimaribacter degradans</name>
    <dbReference type="NCBI Taxonomy" id="2945989"/>
    <lineage>
        <taxon>Bacteria</taxon>
        <taxon>Pseudomonadati</taxon>
        <taxon>Pseudomonadota</taxon>
        <taxon>Alphaproteobacteria</taxon>
        <taxon>Rhodobacterales</taxon>
        <taxon>Roseobacteraceae</taxon>
        <taxon>Lutimaribacter</taxon>
    </lineage>
</organism>
<evidence type="ECO:0000313" key="2">
    <source>
        <dbReference type="Proteomes" id="UP001203036"/>
    </source>
</evidence>
<name>A0ACC5ZZB0_9RHOB</name>
<accession>A0ACC5ZZB0</accession>
<sequence>MADSCFARCVQQTGKPAWQQGAADVQGITGACKKAPPVMAGQAVGARKSGRGTPGGIHVKEAFQASISERIC</sequence>
<evidence type="ECO:0000313" key="1">
    <source>
        <dbReference type="EMBL" id="MCM2563708.1"/>
    </source>
</evidence>
<dbReference type="EMBL" id="JAMQGO010000015">
    <property type="protein sequence ID" value="MCM2563708.1"/>
    <property type="molecule type" value="Genomic_DNA"/>
</dbReference>